<feature type="non-terminal residue" evidence="2">
    <location>
        <position position="158"/>
    </location>
</feature>
<dbReference type="EMBL" id="JANIAN010000122">
    <property type="protein sequence ID" value="MDD2110159.1"/>
    <property type="molecule type" value="Genomic_DNA"/>
</dbReference>
<protein>
    <submittedName>
        <fullName evidence="2">AMP-binding protein</fullName>
    </submittedName>
</protein>
<dbReference type="PANTHER" id="PTHR45527">
    <property type="entry name" value="NONRIBOSOMAL PEPTIDE SYNTHETASE"/>
    <property type="match status" value="1"/>
</dbReference>
<evidence type="ECO:0000313" key="2">
    <source>
        <dbReference type="EMBL" id="MDD2110159.1"/>
    </source>
</evidence>
<dbReference type="Proteomes" id="UP001150678">
    <property type="component" value="Unassembled WGS sequence"/>
</dbReference>
<dbReference type="Gene3D" id="2.30.38.10">
    <property type="entry name" value="Luciferase, Domain 3"/>
    <property type="match status" value="1"/>
</dbReference>
<gene>
    <name evidence="2" type="ORF">NP533_28690</name>
</gene>
<dbReference type="Gene3D" id="3.40.50.980">
    <property type="match status" value="1"/>
</dbReference>
<dbReference type="SUPFAM" id="SSF56801">
    <property type="entry name" value="Acetyl-CoA synthetase-like"/>
    <property type="match status" value="1"/>
</dbReference>
<evidence type="ECO:0000313" key="3">
    <source>
        <dbReference type="Proteomes" id="UP001150678"/>
    </source>
</evidence>
<feature type="domain" description="AMP-dependent synthetase/ligase" evidence="1">
    <location>
        <begin position="4"/>
        <end position="150"/>
    </location>
</feature>
<dbReference type="PANTHER" id="PTHR45527:SF14">
    <property type="entry name" value="PLIPASTATIN SYNTHASE SUBUNIT B"/>
    <property type="match status" value="1"/>
</dbReference>
<dbReference type="GO" id="GO:0031177">
    <property type="term" value="F:phosphopantetheine binding"/>
    <property type="evidence" value="ECO:0007669"/>
    <property type="project" value="TreeGrafter"/>
</dbReference>
<evidence type="ECO:0000259" key="1">
    <source>
        <dbReference type="Pfam" id="PF00501"/>
    </source>
</evidence>
<dbReference type="Pfam" id="PF00501">
    <property type="entry name" value="AMP-binding"/>
    <property type="match status" value="1"/>
</dbReference>
<reference evidence="2" key="1">
    <citation type="submission" date="2022-07" db="EMBL/GenBank/DDBJ databases">
        <title>Multi-strain Analysis of Pseudomonas putida Reveals Metabolic and Genetic Diversity.</title>
        <authorList>
            <person name="Monk J.M."/>
        </authorList>
    </citation>
    <scope>NUCLEOTIDE SEQUENCE</scope>
    <source>
        <strain evidence="2">17514</strain>
    </source>
</reference>
<dbReference type="AlphaFoldDB" id="A0A9X4D5H7"/>
<organism evidence="2 3">
    <name type="scientific">Pseudomonas asiatica</name>
    <dbReference type="NCBI Taxonomy" id="2219225"/>
    <lineage>
        <taxon>Bacteria</taxon>
        <taxon>Pseudomonadati</taxon>
        <taxon>Pseudomonadota</taxon>
        <taxon>Gammaproteobacteria</taxon>
        <taxon>Pseudomonadales</taxon>
        <taxon>Pseudomonadaceae</taxon>
        <taxon>Pseudomonas</taxon>
    </lineage>
</organism>
<dbReference type="RefSeq" id="WP_274080029.1">
    <property type="nucleotide sequence ID" value="NZ_JANIAN010000122.1"/>
</dbReference>
<accession>A0A9X4D5H7</accession>
<dbReference type="GO" id="GO:0044550">
    <property type="term" value="P:secondary metabolite biosynthetic process"/>
    <property type="evidence" value="ECO:0007669"/>
    <property type="project" value="TreeGrafter"/>
</dbReference>
<sequence>MVAKDVARSTEDFHALLQREQVTVLNQTPSAFRQLIPVACAAARQGQGLALRHVVFGGEALDVSSLEPWFEVFGDQQPRLINMYGITETTVHVTYRPITQADLAKGASSPIGEVIPDLSWYLLDAALNPVAPGSHGELVIGQAGLARGYHGRPGLTAE</sequence>
<dbReference type="GO" id="GO:0005829">
    <property type="term" value="C:cytosol"/>
    <property type="evidence" value="ECO:0007669"/>
    <property type="project" value="TreeGrafter"/>
</dbReference>
<dbReference type="GO" id="GO:0043041">
    <property type="term" value="P:amino acid activation for nonribosomal peptide biosynthetic process"/>
    <property type="evidence" value="ECO:0007669"/>
    <property type="project" value="TreeGrafter"/>
</dbReference>
<name>A0A9X4D5H7_9PSED</name>
<proteinExistence type="predicted"/>
<dbReference type="InterPro" id="IPR000873">
    <property type="entry name" value="AMP-dep_synth/lig_dom"/>
</dbReference>
<feature type="non-terminal residue" evidence="2">
    <location>
        <position position="1"/>
    </location>
</feature>
<comment type="caution">
    <text evidence="2">The sequence shown here is derived from an EMBL/GenBank/DDBJ whole genome shotgun (WGS) entry which is preliminary data.</text>
</comment>